<dbReference type="Proteomes" id="UP000467164">
    <property type="component" value="Chromosome"/>
</dbReference>
<gene>
    <name evidence="1" type="ORF">MSHO_32830</name>
</gene>
<dbReference type="AlphaFoldDB" id="A0A7I7LDU4"/>
<evidence type="ECO:0000313" key="2">
    <source>
        <dbReference type="Proteomes" id="UP000467164"/>
    </source>
</evidence>
<protein>
    <submittedName>
        <fullName evidence="1">Uncharacterized protein</fullName>
    </submittedName>
</protein>
<keyword evidence="2" id="KW-1185">Reference proteome</keyword>
<name>A0A7I7LDU4_9MYCO</name>
<evidence type="ECO:0000313" key="1">
    <source>
        <dbReference type="EMBL" id="BBX57938.1"/>
    </source>
</evidence>
<proteinExistence type="predicted"/>
<dbReference type="KEGG" id="msho:MSHO_32830"/>
<organism evidence="1 2">
    <name type="scientific">Mycobacterium shottsii</name>
    <dbReference type="NCBI Taxonomy" id="133549"/>
    <lineage>
        <taxon>Bacteria</taxon>
        <taxon>Bacillati</taxon>
        <taxon>Actinomycetota</taxon>
        <taxon>Actinomycetes</taxon>
        <taxon>Mycobacteriales</taxon>
        <taxon>Mycobacteriaceae</taxon>
        <taxon>Mycobacterium</taxon>
        <taxon>Mycobacterium ulcerans group</taxon>
    </lineage>
</organism>
<reference evidence="1 2" key="1">
    <citation type="journal article" date="2019" name="Emerg. Microbes Infect.">
        <title>Comprehensive subspecies identification of 175 nontuberculous mycobacteria species based on 7547 genomic profiles.</title>
        <authorList>
            <person name="Matsumoto Y."/>
            <person name="Kinjo T."/>
            <person name="Motooka D."/>
            <person name="Nabeya D."/>
            <person name="Jung N."/>
            <person name="Uechi K."/>
            <person name="Horii T."/>
            <person name="Iida T."/>
            <person name="Fujita J."/>
            <person name="Nakamura S."/>
        </authorList>
    </citation>
    <scope>NUCLEOTIDE SEQUENCE [LARGE SCALE GENOMIC DNA]</scope>
    <source>
        <strain evidence="1 2">JCM 12657</strain>
    </source>
</reference>
<accession>A0A7I7LDU4</accession>
<sequence length="60" mass="5715">MRLAATANGCTIAARAASNAEATTFADANAPAARAAAAPSQLAYCPAAATIAEAAAPCHA</sequence>
<dbReference type="EMBL" id="AP022572">
    <property type="protein sequence ID" value="BBX57938.1"/>
    <property type="molecule type" value="Genomic_DNA"/>
</dbReference>